<accession>A0A2M6KAD7</accession>
<evidence type="ECO:0000313" key="1">
    <source>
        <dbReference type="EMBL" id="PIR13952.1"/>
    </source>
</evidence>
<dbReference type="AlphaFoldDB" id="A0A2M6KAD7"/>
<proteinExistence type="predicted"/>
<reference evidence="1 2" key="1">
    <citation type="submission" date="2017-09" db="EMBL/GenBank/DDBJ databases">
        <title>Depth-based differentiation of microbial function through sediment-hosted aquifers and enrichment of novel symbionts in the deep terrestrial subsurface.</title>
        <authorList>
            <person name="Probst A.J."/>
            <person name="Ladd B."/>
            <person name="Jarett J.K."/>
            <person name="Geller-Mcgrath D.E."/>
            <person name="Sieber C.M."/>
            <person name="Emerson J.B."/>
            <person name="Anantharaman K."/>
            <person name="Thomas B.C."/>
            <person name="Malmstrom R."/>
            <person name="Stieglmeier M."/>
            <person name="Klingl A."/>
            <person name="Woyke T."/>
            <person name="Ryan C.M."/>
            <person name="Banfield J.F."/>
        </authorList>
    </citation>
    <scope>NUCLEOTIDE SEQUENCE [LARGE SCALE GENOMIC DNA]</scope>
    <source>
        <strain evidence="1">CG11_big_fil_rev_8_21_14_0_20_39_10</strain>
    </source>
</reference>
<name>A0A2M6KAD7_9BACT</name>
<comment type="caution">
    <text evidence="1">The sequence shown here is derived from an EMBL/GenBank/DDBJ whole genome shotgun (WGS) entry which is preliminary data.</text>
</comment>
<gene>
    <name evidence="1" type="ORF">COV49_00420</name>
</gene>
<organism evidence="1 2">
    <name type="scientific">Candidatus Falkowbacteria bacterium CG11_big_fil_rev_8_21_14_0_20_39_10</name>
    <dbReference type="NCBI Taxonomy" id="1974570"/>
    <lineage>
        <taxon>Bacteria</taxon>
        <taxon>Candidatus Falkowiibacteriota</taxon>
    </lineage>
</organism>
<protein>
    <submittedName>
        <fullName evidence="1">Uncharacterized protein</fullName>
    </submittedName>
</protein>
<evidence type="ECO:0000313" key="2">
    <source>
        <dbReference type="Proteomes" id="UP000230869"/>
    </source>
</evidence>
<sequence length="107" mass="11032">MAGKIGNGVVGVCAVCKPLAEGKSISEVVASLFNQGATLNHARKLLAGASFLTKVDHKKKVLVVTDRDKGGQKTQVDISGLWLAKNHCAGKGPMACWQGDCPIGAGC</sequence>
<dbReference type="EMBL" id="PCWW01000009">
    <property type="protein sequence ID" value="PIR13952.1"/>
    <property type="molecule type" value="Genomic_DNA"/>
</dbReference>
<dbReference type="Proteomes" id="UP000230869">
    <property type="component" value="Unassembled WGS sequence"/>
</dbReference>